<evidence type="ECO:0000256" key="5">
    <source>
        <dbReference type="ARBA" id="ARBA00023010"/>
    </source>
</evidence>
<feature type="region of interest" description="Disordered" evidence="9">
    <location>
        <begin position="1"/>
        <end position="202"/>
    </location>
</feature>
<keyword evidence="5" id="KW-0811">Translocation</keyword>
<dbReference type="Pfam" id="PF15967">
    <property type="entry name" value="Nucleoporin_FG2"/>
    <property type="match status" value="1"/>
</dbReference>
<evidence type="ECO:0000256" key="4">
    <source>
        <dbReference type="ARBA" id="ARBA00022927"/>
    </source>
</evidence>
<feature type="compositionally biased region" description="Polar residues" evidence="9">
    <location>
        <begin position="1"/>
        <end position="24"/>
    </location>
</feature>
<organism evidence="10 11">
    <name type="scientific">Pseudozyma flocculosa PF-1</name>
    <dbReference type="NCBI Taxonomy" id="1277687"/>
    <lineage>
        <taxon>Eukaryota</taxon>
        <taxon>Fungi</taxon>
        <taxon>Dikarya</taxon>
        <taxon>Basidiomycota</taxon>
        <taxon>Ustilaginomycotina</taxon>
        <taxon>Ustilaginomycetes</taxon>
        <taxon>Ustilaginales</taxon>
        <taxon>Ustilaginaceae</taxon>
        <taxon>Pseudozyma</taxon>
    </lineage>
</organism>
<evidence type="ECO:0000313" key="10">
    <source>
        <dbReference type="EMBL" id="EPQ28193.1"/>
    </source>
</evidence>
<comment type="subcellular location">
    <subcellularLocation>
        <location evidence="1">Nucleus</location>
        <location evidence="1">Nuclear pore complex</location>
    </subcellularLocation>
</comment>
<dbReference type="RefSeq" id="XP_007879736.1">
    <property type="nucleotide sequence ID" value="XM_007881545.1"/>
</dbReference>
<dbReference type="GO" id="GO:0017056">
    <property type="term" value="F:structural constituent of nuclear pore"/>
    <property type="evidence" value="ECO:0007669"/>
    <property type="project" value="InterPro"/>
</dbReference>
<dbReference type="KEGG" id="pfp:PFL1_04021"/>
<accession>A0A061H6D3</accession>
<dbReference type="OrthoDB" id="2538017at2759"/>
<dbReference type="PANTHER" id="PTHR13437:SF2">
    <property type="entry name" value="NUCLEOPORIN P58_P45"/>
    <property type="match status" value="1"/>
</dbReference>
<dbReference type="EMBL" id="KE361635">
    <property type="protein sequence ID" value="EPQ28193.1"/>
    <property type="molecule type" value="Genomic_DNA"/>
</dbReference>
<evidence type="ECO:0000256" key="7">
    <source>
        <dbReference type="ARBA" id="ARBA00023242"/>
    </source>
</evidence>
<sequence>MFGSTTNTSSTLGRSASFSFSQPPATKPFAGTSGGFSFGGGGGGAASTQPQPQQQQQQQQPSTGFSFGAAAPKPAAAGGGGGLFGSTTNSAAPNTSQPTTTGGLFGNTTTTTTGGGGSGLFGAASTNKPATTSGFSFGASTSTQQPQQPQQQQQGGGGLFGASTSSNTGLFGQSQSGFQPGGSQQPFGQQQQQQQQQQGQVAASPFFRFAYQQRERYNDLPEDARKLVEELDKHISTQLQIKDELKTKDFGVEIRKCAAEWQELDSALTSLAATLELDSSQSRDVAERIERDRADQATLYAIASNAREGRSDGAGFVEWLQTYFGHLADDFQRRIQRYRNGMETVERHLAGLERRDTFTPQAISDTIQAQHASFMALANQVASLHAQVDTLKRDYARWYQQTHKSYRDPFASMSQLAGSINPSSPSPSSSSAAPPL</sequence>
<keyword evidence="8" id="KW-0175">Coiled coil</keyword>
<feature type="compositionally biased region" description="Low complexity" evidence="9">
    <location>
        <begin position="121"/>
        <end position="153"/>
    </location>
</feature>
<evidence type="ECO:0000256" key="3">
    <source>
        <dbReference type="ARBA" id="ARBA00022816"/>
    </source>
</evidence>
<evidence type="ECO:0000256" key="9">
    <source>
        <dbReference type="SAM" id="MobiDB-lite"/>
    </source>
</evidence>
<feature type="compositionally biased region" description="Low complexity" evidence="9">
    <location>
        <begin position="99"/>
        <end position="112"/>
    </location>
</feature>
<evidence type="ECO:0000256" key="8">
    <source>
        <dbReference type="SAM" id="Coils"/>
    </source>
</evidence>
<keyword evidence="3" id="KW-0509">mRNA transport</keyword>
<dbReference type="GO" id="GO:0008139">
    <property type="term" value="F:nuclear localization sequence binding"/>
    <property type="evidence" value="ECO:0007669"/>
    <property type="project" value="InterPro"/>
</dbReference>
<evidence type="ECO:0000313" key="11">
    <source>
        <dbReference type="Proteomes" id="UP000053664"/>
    </source>
</evidence>
<keyword evidence="7" id="KW-0539">Nucleus</keyword>
<feature type="coiled-coil region" evidence="8">
    <location>
        <begin position="328"/>
        <end position="355"/>
    </location>
</feature>
<keyword evidence="4" id="KW-0653">Protein transport</keyword>
<dbReference type="PANTHER" id="PTHR13437">
    <property type="entry name" value="NUCLEOPORIN P58/P45 NUCLEOPORIN-LIKE PROTEIN 1"/>
    <property type="match status" value="1"/>
</dbReference>
<proteinExistence type="predicted"/>
<dbReference type="AlphaFoldDB" id="A0A061H6D3"/>
<dbReference type="Proteomes" id="UP000053664">
    <property type="component" value="Unassembled WGS sequence"/>
</dbReference>
<dbReference type="Gene3D" id="6.10.140.1350">
    <property type="match status" value="1"/>
</dbReference>
<evidence type="ECO:0000256" key="1">
    <source>
        <dbReference type="ARBA" id="ARBA00004567"/>
    </source>
</evidence>
<dbReference type="HOGENOM" id="CLU_619937_0_0_1"/>
<evidence type="ECO:0000256" key="6">
    <source>
        <dbReference type="ARBA" id="ARBA00023132"/>
    </source>
</evidence>
<feature type="compositionally biased region" description="Gly residues" evidence="9">
    <location>
        <begin position="32"/>
        <end position="45"/>
    </location>
</feature>
<dbReference type="eggNOG" id="KOG0845">
    <property type="taxonomic scope" value="Eukaryota"/>
</dbReference>
<feature type="region of interest" description="Disordered" evidence="9">
    <location>
        <begin position="414"/>
        <end position="436"/>
    </location>
</feature>
<keyword evidence="2" id="KW-0813">Transport</keyword>
<evidence type="ECO:0000256" key="2">
    <source>
        <dbReference type="ARBA" id="ARBA00022448"/>
    </source>
</evidence>
<feature type="compositionally biased region" description="Low complexity" evidence="9">
    <location>
        <begin position="422"/>
        <end position="436"/>
    </location>
</feature>
<dbReference type="GeneID" id="19318128"/>
<dbReference type="GO" id="GO:0015031">
    <property type="term" value="P:protein transport"/>
    <property type="evidence" value="ECO:0007669"/>
    <property type="project" value="UniProtKB-KW"/>
</dbReference>
<feature type="compositionally biased region" description="Low complexity" evidence="9">
    <location>
        <begin position="171"/>
        <end position="200"/>
    </location>
</feature>
<gene>
    <name evidence="10" type="ORF">PFL1_04021</name>
</gene>
<evidence type="ECO:0008006" key="12">
    <source>
        <dbReference type="Google" id="ProtNLM"/>
    </source>
</evidence>
<dbReference type="GO" id="GO:0005643">
    <property type="term" value="C:nuclear pore"/>
    <property type="evidence" value="ECO:0007669"/>
    <property type="project" value="UniProtKB-SubCell"/>
</dbReference>
<feature type="compositionally biased region" description="Polar residues" evidence="9">
    <location>
        <begin position="85"/>
        <end position="98"/>
    </location>
</feature>
<protein>
    <recommendedName>
        <fullName evidence="12">Nucleoporin Nup54 alpha-helical domain-containing protein</fullName>
    </recommendedName>
</protein>
<keyword evidence="6" id="KW-0906">Nuclear pore complex</keyword>
<dbReference type="InterPro" id="IPR024882">
    <property type="entry name" value="NUP58/p45/49"/>
</dbReference>
<feature type="compositionally biased region" description="Low complexity" evidence="9">
    <location>
        <begin position="46"/>
        <end position="76"/>
    </location>
</feature>
<reference evidence="10 11" key="1">
    <citation type="journal article" date="2013" name="Plant Cell">
        <title>The transition from a phytopathogenic smut ancestor to an anamorphic biocontrol agent deciphered by comparative whole-genome analysis.</title>
        <authorList>
            <person name="Lefebvre F."/>
            <person name="Joly D.L."/>
            <person name="Labbe C."/>
            <person name="Teichmann B."/>
            <person name="Linning R."/>
            <person name="Belzile F."/>
            <person name="Bakkeren G."/>
            <person name="Belanger R.R."/>
        </authorList>
    </citation>
    <scope>NUCLEOTIDE SEQUENCE [LARGE SCALE GENOMIC DNA]</scope>
    <source>
        <strain evidence="10 11">PF-1</strain>
    </source>
</reference>
<dbReference type="GO" id="GO:0051028">
    <property type="term" value="P:mRNA transport"/>
    <property type="evidence" value="ECO:0007669"/>
    <property type="project" value="UniProtKB-KW"/>
</dbReference>
<name>A0A061H6D3_9BASI</name>